<dbReference type="InterPro" id="IPR003593">
    <property type="entry name" value="AAA+_ATPase"/>
</dbReference>
<keyword evidence="2" id="KW-0677">Repeat</keyword>
<keyword evidence="3" id="KW-0547">Nucleotide-binding</keyword>
<name>A0ABX0LY87_9BURK</name>
<evidence type="ECO:0000313" key="7">
    <source>
        <dbReference type="EMBL" id="NHZ39413.1"/>
    </source>
</evidence>
<feature type="region of interest" description="Disordered" evidence="5">
    <location>
        <begin position="254"/>
        <end position="313"/>
    </location>
</feature>
<dbReference type="PANTHER" id="PTHR19211">
    <property type="entry name" value="ATP-BINDING TRANSPORT PROTEIN-RELATED"/>
    <property type="match status" value="1"/>
</dbReference>
<evidence type="ECO:0000256" key="2">
    <source>
        <dbReference type="ARBA" id="ARBA00022737"/>
    </source>
</evidence>
<dbReference type="Gene3D" id="3.40.50.300">
    <property type="entry name" value="P-loop containing nucleotide triphosphate hydrolases"/>
    <property type="match status" value="2"/>
</dbReference>
<dbReference type="PANTHER" id="PTHR19211:SF6">
    <property type="entry name" value="BLL7188 PROTEIN"/>
    <property type="match status" value="1"/>
</dbReference>
<dbReference type="InterPro" id="IPR027417">
    <property type="entry name" value="P-loop_NTPase"/>
</dbReference>
<keyword evidence="1" id="KW-0472">Membrane</keyword>
<sequence>MAIHSPAACAATIALRRVSLALSPDRLLLDDVSLTLHPGLTGLVGANGAGKSVLARVLAGQLAPDSGAVVREGRLAAVAQEVMPAAGASVAAVAGLAPLLAALQRVEAGRGASADIDLLDGRWRIGADFHAALAAAGLARLHVDDAAGGLSGGELMRVALIGAFLSGADWLVLDEPSNHLDRDGRRWLGAQLQAWRGGALVVSHDRELLGDMDRIVELDAGTLRSYGGNVAFYQAQRDSEAAAAGAALEHARAERKSSLRQLRQQHDDNLARASRNARAGQQANMPAIARGKSKSDAEAHAGREAKRHGAARKALDGALREAAGRVRERAPVALILAQGGASAPRRVLELDAALAPYPAHARPLDLVVSGAMRLAVTGPNGCGKTSLLRMFAGALAPLSGTCRALAPHAWLGQHAGACLAQERSVLDHLAALESALPLSALRSKLALLGLGAAQAAAPLSSLSGGERLKAALACALWRREPARLLLLDEPTNHLDLASVQALEAALQAYRGALAVVSHDARFLANLELTHSLAWSGEGWQLRALD</sequence>
<dbReference type="InterPro" id="IPR003439">
    <property type="entry name" value="ABC_transporter-like_ATP-bd"/>
</dbReference>
<feature type="compositionally biased region" description="Basic and acidic residues" evidence="5">
    <location>
        <begin position="293"/>
        <end position="304"/>
    </location>
</feature>
<dbReference type="InterPro" id="IPR050611">
    <property type="entry name" value="ABCF"/>
</dbReference>
<dbReference type="Proteomes" id="UP000819052">
    <property type="component" value="Unassembled WGS sequence"/>
</dbReference>
<dbReference type="PROSITE" id="PS00211">
    <property type="entry name" value="ABC_TRANSPORTER_1"/>
    <property type="match status" value="1"/>
</dbReference>
<evidence type="ECO:0000259" key="6">
    <source>
        <dbReference type="PROSITE" id="PS50893"/>
    </source>
</evidence>
<evidence type="ECO:0000256" key="1">
    <source>
        <dbReference type="ARBA" id="ARBA00022475"/>
    </source>
</evidence>
<dbReference type="PROSITE" id="PS50893">
    <property type="entry name" value="ABC_TRANSPORTER_2"/>
    <property type="match status" value="1"/>
</dbReference>
<protein>
    <submittedName>
        <fullName evidence="7">ABC-F family ATP-binding cassette domain-containing protein</fullName>
    </submittedName>
</protein>
<keyword evidence="1" id="KW-1003">Cell membrane</keyword>
<gene>
    <name evidence="7" type="ORF">F1609_04415</name>
</gene>
<evidence type="ECO:0000313" key="8">
    <source>
        <dbReference type="Proteomes" id="UP000819052"/>
    </source>
</evidence>
<evidence type="ECO:0000256" key="3">
    <source>
        <dbReference type="ARBA" id="ARBA00022741"/>
    </source>
</evidence>
<dbReference type="EMBL" id="VVIW01000002">
    <property type="protein sequence ID" value="NHZ39413.1"/>
    <property type="molecule type" value="Genomic_DNA"/>
</dbReference>
<accession>A0ABX0LY87</accession>
<feature type="domain" description="ABC transporter" evidence="6">
    <location>
        <begin position="13"/>
        <end position="245"/>
    </location>
</feature>
<dbReference type="Pfam" id="PF00005">
    <property type="entry name" value="ABC_tran"/>
    <property type="match status" value="2"/>
</dbReference>
<dbReference type="SMART" id="SM00382">
    <property type="entry name" value="AAA"/>
    <property type="match status" value="2"/>
</dbReference>
<evidence type="ECO:0000256" key="5">
    <source>
        <dbReference type="SAM" id="MobiDB-lite"/>
    </source>
</evidence>
<proteinExistence type="predicted"/>
<dbReference type="SUPFAM" id="SSF52540">
    <property type="entry name" value="P-loop containing nucleoside triphosphate hydrolases"/>
    <property type="match status" value="2"/>
</dbReference>
<reference evidence="7 8" key="1">
    <citation type="submission" date="2019-09" db="EMBL/GenBank/DDBJ databases">
        <title>Taxonomy of Antarctic Massilia spp.: description of Massilia rubra sp. nov., Massilia aquatica sp. nov., Massilia mucilaginosa sp. nov., Massilia frigida sp. nov. isolated from streams, lakes and regoliths.</title>
        <authorList>
            <person name="Holochova P."/>
            <person name="Sedlacek I."/>
            <person name="Kralova S."/>
            <person name="Maslanova I."/>
            <person name="Busse H.-J."/>
            <person name="Stankova E."/>
            <person name="Vrbovska V."/>
            <person name="Kovarovic V."/>
            <person name="Bartak M."/>
            <person name="Svec P."/>
            <person name="Pantucek R."/>
        </authorList>
    </citation>
    <scope>NUCLEOTIDE SEQUENCE [LARGE SCALE GENOMIC DNA]</scope>
    <source>
        <strain evidence="7 8">CCM 8693</strain>
    </source>
</reference>
<keyword evidence="4 7" id="KW-0067">ATP-binding</keyword>
<keyword evidence="8" id="KW-1185">Reference proteome</keyword>
<evidence type="ECO:0000256" key="4">
    <source>
        <dbReference type="ARBA" id="ARBA00022840"/>
    </source>
</evidence>
<comment type="caution">
    <text evidence="7">The sequence shown here is derived from an EMBL/GenBank/DDBJ whole genome shotgun (WGS) entry which is preliminary data.</text>
</comment>
<organism evidence="7 8">
    <name type="scientific">Massilia aquatica</name>
    <dbReference type="NCBI Taxonomy" id="2609000"/>
    <lineage>
        <taxon>Bacteria</taxon>
        <taxon>Pseudomonadati</taxon>
        <taxon>Pseudomonadota</taxon>
        <taxon>Betaproteobacteria</taxon>
        <taxon>Burkholderiales</taxon>
        <taxon>Oxalobacteraceae</taxon>
        <taxon>Telluria group</taxon>
        <taxon>Massilia</taxon>
    </lineage>
</organism>
<dbReference type="GO" id="GO:0005524">
    <property type="term" value="F:ATP binding"/>
    <property type="evidence" value="ECO:0007669"/>
    <property type="project" value="UniProtKB-KW"/>
</dbReference>
<dbReference type="InterPro" id="IPR017871">
    <property type="entry name" value="ABC_transporter-like_CS"/>
</dbReference>